<dbReference type="EMBL" id="QOKV01000016">
    <property type="protein sequence ID" value="KAA0681581.1"/>
    <property type="molecule type" value="Genomic_DNA"/>
</dbReference>
<dbReference type="RefSeq" id="WP_149166650.1">
    <property type="nucleotide sequence ID" value="NZ_QOKV01000016.1"/>
</dbReference>
<dbReference type="Proteomes" id="UP000476837">
    <property type="component" value="Unassembled WGS sequence"/>
</dbReference>
<feature type="domain" description="Phasin" evidence="1">
    <location>
        <begin position="47"/>
        <end position="144"/>
    </location>
</feature>
<dbReference type="NCBIfam" id="TIGR01841">
    <property type="entry name" value="phasin"/>
    <property type="match status" value="1"/>
</dbReference>
<reference evidence="2 3" key="1">
    <citation type="submission" date="2018-07" db="EMBL/GenBank/DDBJ databases">
        <title>Genome sequence of Roseomonas fauriae ATCC 49958.</title>
        <authorList>
            <person name="Sant'Anna F.H."/>
            <person name="Baldani J.I."/>
            <person name="Zilli J.E."/>
            <person name="Reis V.M."/>
            <person name="Hartmann A."/>
            <person name="Cruz L."/>
            <person name="de Souza E.M."/>
            <person name="de Oliveira Pedrosa F."/>
            <person name="Passaglia L.M.P."/>
        </authorList>
    </citation>
    <scope>NUCLEOTIDE SEQUENCE [LARGE SCALE GENOMIC DNA]</scope>
    <source>
        <strain evidence="2 3">ATCC 49958</strain>
    </source>
</reference>
<protein>
    <submittedName>
        <fullName evidence="2">Phasin family protein</fullName>
    </submittedName>
</protein>
<evidence type="ECO:0000313" key="3">
    <source>
        <dbReference type="Proteomes" id="UP000476837"/>
    </source>
</evidence>
<organism evidence="2 3">
    <name type="scientific">Azospirillum brasilense</name>
    <dbReference type="NCBI Taxonomy" id="192"/>
    <lineage>
        <taxon>Bacteria</taxon>
        <taxon>Pseudomonadati</taxon>
        <taxon>Pseudomonadota</taxon>
        <taxon>Alphaproteobacteria</taxon>
        <taxon>Rhodospirillales</taxon>
        <taxon>Azospirillaceae</taxon>
        <taxon>Azospirillum</taxon>
    </lineage>
</organism>
<evidence type="ECO:0000259" key="1">
    <source>
        <dbReference type="Pfam" id="PF09361"/>
    </source>
</evidence>
<gene>
    <name evidence="2" type="ORF">DS837_21525</name>
</gene>
<dbReference type="InterPro" id="IPR018968">
    <property type="entry name" value="Phasin"/>
</dbReference>
<accession>A0A6L3AYL7</accession>
<dbReference type="InterPro" id="IPR010127">
    <property type="entry name" value="Phasin_subfam-1"/>
</dbReference>
<proteinExistence type="predicted"/>
<comment type="caution">
    <text evidence="2">The sequence shown here is derived from an EMBL/GenBank/DDBJ whole genome shotgun (WGS) entry which is preliminary data.</text>
</comment>
<evidence type="ECO:0000313" key="2">
    <source>
        <dbReference type="EMBL" id="KAA0681581.1"/>
    </source>
</evidence>
<sequence length="165" mass="17368">MTDKFAAATKTFEDAVSAAKLNVDGLVKSQQEQFEKASAQILKGFDELTALTKGNVDAVVKSGTIVAKGAEEAGKQVASFTQSSLEKSAATGKALLAVKTIQELVELQSSFAKASFETFVKESAKLQELSLKTAKDAFAPINDRLQVTVETLSKPVSKPVAAKAA</sequence>
<dbReference type="Pfam" id="PF09361">
    <property type="entry name" value="Phasin_2"/>
    <property type="match status" value="1"/>
</dbReference>
<dbReference type="AlphaFoldDB" id="A0A6L3AYL7"/>
<name>A0A6L3AYL7_AZOBR</name>